<gene>
    <name evidence="5" type="ORF">ACFFSA_43595</name>
</gene>
<name>A0ABV5SE74_9ACTN</name>
<protein>
    <submittedName>
        <fullName evidence="5">Epoxide hydrolase family protein</fullName>
    </submittedName>
</protein>
<keyword evidence="6" id="KW-1185">Reference proteome</keyword>
<dbReference type="PANTHER" id="PTHR21661:SF35">
    <property type="entry name" value="EPOXIDE HYDROLASE"/>
    <property type="match status" value="1"/>
</dbReference>
<evidence type="ECO:0000256" key="2">
    <source>
        <dbReference type="ARBA" id="ARBA00022797"/>
    </source>
</evidence>
<dbReference type="PRINTS" id="PR00412">
    <property type="entry name" value="EPOXHYDRLASE"/>
</dbReference>
<dbReference type="EMBL" id="JBHMBW010000080">
    <property type="protein sequence ID" value="MFB9629999.1"/>
    <property type="molecule type" value="Genomic_DNA"/>
</dbReference>
<dbReference type="PANTHER" id="PTHR21661">
    <property type="entry name" value="EPOXIDE HYDROLASE 1-RELATED"/>
    <property type="match status" value="1"/>
</dbReference>
<feature type="domain" description="Epoxide hydrolase N-terminal" evidence="4">
    <location>
        <begin position="9"/>
        <end position="114"/>
    </location>
</feature>
<reference evidence="5 6" key="1">
    <citation type="submission" date="2024-09" db="EMBL/GenBank/DDBJ databases">
        <authorList>
            <person name="Sun Q."/>
            <person name="Mori K."/>
        </authorList>
    </citation>
    <scope>NUCLEOTIDE SEQUENCE [LARGE SCALE GENOMIC DNA]</scope>
    <source>
        <strain evidence="5 6">JCM 3143</strain>
    </source>
</reference>
<evidence type="ECO:0000256" key="1">
    <source>
        <dbReference type="ARBA" id="ARBA00010088"/>
    </source>
</evidence>
<comment type="caution">
    <text evidence="5">The sequence shown here is derived from an EMBL/GenBank/DDBJ whole genome shotgun (WGS) entry which is preliminary data.</text>
</comment>
<dbReference type="InterPro" id="IPR000639">
    <property type="entry name" value="Epox_hydrolase-like"/>
</dbReference>
<dbReference type="SUPFAM" id="SSF53474">
    <property type="entry name" value="alpha/beta-Hydrolases"/>
    <property type="match status" value="1"/>
</dbReference>
<keyword evidence="3 5" id="KW-0378">Hydrolase</keyword>
<evidence type="ECO:0000256" key="3">
    <source>
        <dbReference type="ARBA" id="ARBA00022801"/>
    </source>
</evidence>
<dbReference type="PIRSF" id="PIRSF001112">
    <property type="entry name" value="Epoxide_hydrolase"/>
    <property type="match status" value="1"/>
</dbReference>
<dbReference type="Gene3D" id="3.40.50.1820">
    <property type="entry name" value="alpha/beta hydrolase"/>
    <property type="match status" value="1"/>
</dbReference>
<proteinExistence type="inferred from homology"/>
<evidence type="ECO:0000313" key="5">
    <source>
        <dbReference type="EMBL" id="MFB9629999.1"/>
    </source>
</evidence>
<dbReference type="RefSeq" id="WP_345002952.1">
    <property type="nucleotide sequence ID" value="NZ_BAAAXV010000012.1"/>
</dbReference>
<comment type="similarity">
    <text evidence="1">Belongs to the peptidase S33 family.</text>
</comment>
<evidence type="ECO:0000259" key="4">
    <source>
        <dbReference type="Pfam" id="PF06441"/>
    </source>
</evidence>
<keyword evidence="2" id="KW-0058">Aromatic hydrocarbons catabolism</keyword>
<dbReference type="InterPro" id="IPR010497">
    <property type="entry name" value="Epoxide_hydro_N"/>
</dbReference>
<dbReference type="Proteomes" id="UP001589532">
    <property type="component" value="Unassembled WGS sequence"/>
</dbReference>
<accession>A0ABV5SE74</accession>
<dbReference type="InterPro" id="IPR029058">
    <property type="entry name" value="AB_hydrolase_fold"/>
</dbReference>
<evidence type="ECO:0000313" key="6">
    <source>
        <dbReference type="Proteomes" id="UP001589532"/>
    </source>
</evidence>
<sequence>MTEIDTAEIRDFRIEIPQADLDDLAERLARVRWTHELPGAGGDYGVPLPYVQSLVQRWRDGYDWRAWEAKLNSCPQFTTTIDGQNVHFLHVRSPEPDATPLLLTHGWPTTVVEYLDVIGPLSDPRAHGGDPADAFHLVIPSIPGFGFSGPTAERGWDRYRIARAWAELMRRLGYARYGAHGNDCGSHISPEVGRCDPEHVIGVHVTQVFSFPSGDPAELAGLSEEDQKKVQFLQWWTDNSGAYDKLQSTAPQTLAHALADSPVGQLGWNAQLLGPNLDADYVLTNTMIYWLTNTAASAARLYYEDFHAEDKPAEPTTVPLGLANFAWDFPSIRPLAERDHKNIVSWNVYGTGSHFAAHDVPDLLIDDLRGFFRRLR</sequence>
<organism evidence="5 6">
    <name type="scientific">Nonomuraea helvata</name>
    <dbReference type="NCBI Taxonomy" id="37484"/>
    <lineage>
        <taxon>Bacteria</taxon>
        <taxon>Bacillati</taxon>
        <taxon>Actinomycetota</taxon>
        <taxon>Actinomycetes</taxon>
        <taxon>Streptosporangiales</taxon>
        <taxon>Streptosporangiaceae</taxon>
        <taxon>Nonomuraea</taxon>
    </lineage>
</organism>
<dbReference type="InterPro" id="IPR016292">
    <property type="entry name" value="Epoxide_hydrolase"/>
</dbReference>
<dbReference type="GO" id="GO:0016787">
    <property type="term" value="F:hydrolase activity"/>
    <property type="evidence" value="ECO:0007669"/>
    <property type="project" value="UniProtKB-KW"/>
</dbReference>
<dbReference type="Pfam" id="PF06441">
    <property type="entry name" value="EHN"/>
    <property type="match status" value="1"/>
</dbReference>